<name>A0ACD5G2T0_9VIBR</name>
<protein>
    <submittedName>
        <fullName evidence="1">Uncharacterized protein</fullName>
    </submittedName>
</protein>
<evidence type="ECO:0000313" key="1">
    <source>
        <dbReference type="EMBL" id="XNH96266.1"/>
    </source>
</evidence>
<dbReference type="Proteomes" id="UP000235310">
    <property type="component" value="Chromosome 2"/>
</dbReference>
<organism evidence="1 2">
    <name type="scientific">Vibrio cyclitrophicus</name>
    <dbReference type="NCBI Taxonomy" id="47951"/>
    <lineage>
        <taxon>Bacteria</taxon>
        <taxon>Pseudomonadati</taxon>
        <taxon>Pseudomonadota</taxon>
        <taxon>Gammaproteobacteria</taxon>
        <taxon>Vibrionales</taxon>
        <taxon>Vibrionaceae</taxon>
        <taxon>Vibrio</taxon>
    </lineage>
</organism>
<evidence type="ECO:0000313" key="2">
    <source>
        <dbReference type="Proteomes" id="UP000235310"/>
    </source>
</evidence>
<sequence>MKFPNVSNSENSQSLKRLKIPQSDKRRYIGNFREAIFYRVHKDVLHEMILWAICENTAPTEKERLRCEKLKKHCFVILNSKILLSLNEIHDIEQLIMPD</sequence>
<reference evidence="1 2" key="1">
    <citation type="journal article" date="2018" name="Nature">
        <title>A major lineage of non-tailed dsDNA viruses as unrecognized killers of marine bacteria.</title>
        <authorList>
            <person name="Kauffman K.M."/>
            <person name="Hussain F.A."/>
            <person name="Yang J."/>
            <person name="Arevalo P."/>
            <person name="Brown J.M."/>
            <person name="Chang W.K."/>
            <person name="VanInsberghe D."/>
            <person name="Elsherbini J."/>
            <person name="Sharma R.S."/>
            <person name="Cutler M.B."/>
            <person name="Kelly L."/>
            <person name="Polz M.F."/>
        </authorList>
    </citation>
    <scope>NUCLEOTIDE SEQUENCE [LARGE SCALE GENOMIC DNA]</scope>
    <source>
        <strain evidence="1 2">10N.222.46.E12</strain>
    </source>
</reference>
<gene>
    <name evidence="1" type="ORF">BCS90_17770</name>
</gene>
<accession>A0ACD5G2T0</accession>
<dbReference type="EMBL" id="CP170590">
    <property type="protein sequence ID" value="XNH96266.1"/>
    <property type="molecule type" value="Genomic_DNA"/>
</dbReference>
<proteinExistence type="predicted"/>